<evidence type="ECO:0000313" key="2">
    <source>
        <dbReference type="Proteomes" id="UP000219369"/>
    </source>
</evidence>
<evidence type="ECO:0000313" key="1">
    <source>
        <dbReference type="EMBL" id="SCO76586.1"/>
    </source>
</evidence>
<sequence length="75" mass="8340">MPCTTALSHYVRESILKEWLALTFGGAETGSWSCEEIAHGENGFWQVTAPREITAGEQTQLELKSRPARVRTFGT</sequence>
<dbReference type="OrthoDB" id="4967291at2759"/>
<protein>
    <submittedName>
        <fullName evidence="1">Uncharacterized protein</fullName>
    </submittedName>
</protein>
<gene>
    <name evidence="1" type="ORF">FRV6_00798</name>
</gene>
<organism evidence="1 2">
    <name type="scientific">Fusarium oxysporum</name>
    <name type="common">Fusarium vascular wilt</name>
    <dbReference type="NCBI Taxonomy" id="5507"/>
    <lineage>
        <taxon>Eukaryota</taxon>
        <taxon>Fungi</taxon>
        <taxon>Dikarya</taxon>
        <taxon>Ascomycota</taxon>
        <taxon>Pezizomycotina</taxon>
        <taxon>Sordariomycetes</taxon>
        <taxon>Hypocreomycetidae</taxon>
        <taxon>Hypocreales</taxon>
        <taxon>Nectriaceae</taxon>
        <taxon>Fusarium</taxon>
        <taxon>Fusarium oxysporum species complex</taxon>
    </lineage>
</organism>
<dbReference type="EMBL" id="FMJY01000001">
    <property type="protein sequence ID" value="SCO76586.1"/>
    <property type="molecule type" value="Genomic_DNA"/>
</dbReference>
<dbReference type="Proteomes" id="UP000219369">
    <property type="component" value="Unassembled WGS sequence"/>
</dbReference>
<dbReference type="VEuPathDB" id="FungiDB:FOMG_18598"/>
<dbReference type="AlphaFoldDB" id="A0A2H3SJC9"/>
<proteinExistence type="predicted"/>
<accession>A0A2H3SJC9</accession>
<reference evidence="2" key="1">
    <citation type="submission" date="2016-09" db="EMBL/GenBank/DDBJ databases">
        <authorList>
            <person name="Guldener U."/>
        </authorList>
    </citation>
    <scope>NUCLEOTIDE SEQUENCE [LARGE SCALE GENOMIC DNA]</scope>
    <source>
        <strain evidence="2">V64-1</strain>
    </source>
</reference>
<name>A0A2H3SJC9_FUSOX</name>